<dbReference type="RefSeq" id="WP_109639393.1">
    <property type="nucleotide sequence ID" value="NZ_QGHB01000010.1"/>
</dbReference>
<evidence type="ECO:0000256" key="1">
    <source>
        <dbReference type="SAM" id="Phobius"/>
    </source>
</evidence>
<keyword evidence="1" id="KW-1133">Transmembrane helix</keyword>
<dbReference type="Pfam" id="PF11239">
    <property type="entry name" value="DUF3040"/>
    <property type="match status" value="1"/>
</dbReference>
<dbReference type="Proteomes" id="UP000246005">
    <property type="component" value="Unassembled WGS sequence"/>
</dbReference>
<dbReference type="EMBL" id="QGHB01000010">
    <property type="protein sequence ID" value="PWK83561.1"/>
    <property type="molecule type" value="Genomic_DNA"/>
</dbReference>
<organism evidence="2 3">
    <name type="scientific">Lentzea atacamensis</name>
    <dbReference type="NCBI Taxonomy" id="531938"/>
    <lineage>
        <taxon>Bacteria</taxon>
        <taxon>Bacillati</taxon>
        <taxon>Actinomycetota</taxon>
        <taxon>Actinomycetes</taxon>
        <taxon>Pseudonocardiales</taxon>
        <taxon>Pseudonocardiaceae</taxon>
        <taxon>Lentzea</taxon>
    </lineage>
</organism>
<reference evidence="2 3" key="1">
    <citation type="submission" date="2018-05" db="EMBL/GenBank/DDBJ databases">
        <title>Genomic Encyclopedia of Type Strains, Phase IV (KMG-IV): sequencing the most valuable type-strain genomes for metagenomic binning, comparative biology and taxonomic classification.</title>
        <authorList>
            <person name="Goeker M."/>
        </authorList>
    </citation>
    <scope>NUCLEOTIDE SEQUENCE [LARGE SCALE GENOMIC DNA]</scope>
    <source>
        <strain evidence="2 3">DSM 45480</strain>
    </source>
</reference>
<gene>
    <name evidence="2" type="ORF">C8D88_11017</name>
</gene>
<keyword evidence="1" id="KW-0472">Membrane</keyword>
<sequence>MDSAHERHELRRIERWLAVNDPDLAAALSAPGAEPLHANRRSVRLTVDLAGVACVAAGVLTSWLSFIFIGVVVLMAGACLHTTCGHRRHQGPFTH</sequence>
<accession>A0A316HQK6</accession>
<dbReference type="InterPro" id="IPR021401">
    <property type="entry name" value="DUF3040"/>
</dbReference>
<protein>
    <recommendedName>
        <fullName evidence="4">DUF3040 domain-containing protein</fullName>
    </recommendedName>
</protein>
<evidence type="ECO:0000313" key="2">
    <source>
        <dbReference type="EMBL" id="PWK83561.1"/>
    </source>
</evidence>
<proteinExistence type="predicted"/>
<name>A0A316HQK6_9PSEU</name>
<dbReference type="AlphaFoldDB" id="A0A316HQK6"/>
<evidence type="ECO:0008006" key="4">
    <source>
        <dbReference type="Google" id="ProtNLM"/>
    </source>
</evidence>
<comment type="caution">
    <text evidence="2">The sequence shown here is derived from an EMBL/GenBank/DDBJ whole genome shotgun (WGS) entry which is preliminary data.</text>
</comment>
<evidence type="ECO:0000313" key="3">
    <source>
        <dbReference type="Proteomes" id="UP000246005"/>
    </source>
</evidence>
<feature type="transmembrane region" description="Helical" evidence="1">
    <location>
        <begin position="49"/>
        <end position="80"/>
    </location>
</feature>
<keyword evidence="1" id="KW-0812">Transmembrane</keyword>